<name>A0A9Q5BW77_STRSU</name>
<proteinExistence type="predicted"/>
<evidence type="ECO:0000313" key="2">
    <source>
        <dbReference type="Proteomes" id="UP000748881"/>
    </source>
</evidence>
<sequence length="78" mass="8419">MATDLDYRRLAEDVYDVDALKKGDDVLVDNDPVGGRKYIIIEPPVDAGNGMQAMAVAPIKGYDAENKPIPDTSQVVIA</sequence>
<comment type="caution">
    <text evidence="1">The sequence shown here is derived from an EMBL/GenBank/DDBJ whole genome shotgun (WGS) entry which is preliminary data.</text>
</comment>
<organism evidence="1 2">
    <name type="scientific">Streptococcus suis</name>
    <dbReference type="NCBI Taxonomy" id="1307"/>
    <lineage>
        <taxon>Bacteria</taxon>
        <taxon>Bacillati</taxon>
        <taxon>Bacillota</taxon>
        <taxon>Bacilli</taxon>
        <taxon>Lactobacillales</taxon>
        <taxon>Streptococcaceae</taxon>
        <taxon>Streptococcus</taxon>
    </lineage>
</organism>
<evidence type="ECO:0000313" key="1">
    <source>
        <dbReference type="EMBL" id="NQP82593.1"/>
    </source>
</evidence>
<accession>A0A9Q5BW77</accession>
<dbReference type="EMBL" id="JABLKP010000002">
    <property type="protein sequence ID" value="NQP82593.1"/>
    <property type="molecule type" value="Genomic_DNA"/>
</dbReference>
<dbReference type="Proteomes" id="UP000748881">
    <property type="component" value="Unassembled WGS sequence"/>
</dbReference>
<dbReference type="AlphaFoldDB" id="A0A9Q5BW77"/>
<dbReference type="RefSeq" id="WP_024411922.1">
    <property type="nucleotide sequence ID" value="NZ_CP071305.1"/>
</dbReference>
<reference evidence="1" key="1">
    <citation type="submission" date="2020-05" db="EMBL/GenBank/DDBJ databases">
        <title>Linking phenotype, genotype and ecology: antimicrobial resistance in the zoonotic pathogen Streptococcus suis.</title>
        <authorList>
            <person name="Hadjirin N.F."/>
            <person name="Miller E.L."/>
            <person name="Murray G.R."/>
            <person name="Yen P.L.K."/>
            <person name="Phuc H.D."/>
            <person name="Wileman T.M."/>
            <person name="Hernandez-Garcia J."/>
            <person name="Williamson S.M."/>
            <person name="Parkhill J."/>
            <person name="Maskell D.J."/>
            <person name="Zhou R."/>
            <person name="Fittipaldi N."/>
            <person name="Gottschalk M."/>
            <person name="Tucker A.D.W."/>
            <person name="Hoa N.T."/>
            <person name="Welch J."/>
            <person name="Weinert L.A."/>
        </authorList>
    </citation>
    <scope>NUCLEOTIDE SEQUENCE</scope>
    <source>
        <strain evidence="1">TMW_SS111</strain>
    </source>
</reference>
<gene>
    <name evidence="1" type="ORF">HO898_02285</name>
</gene>
<protein>
    <submittedName>
        <fullName evidence="1">Uncharacterized protein</fullName>
    </submittedName>
</protein>